<gene>
    <name evidence="1" type="ORF">J2Y69_002302</name>
</gene>
<proteinExistence type="predicted"/>
<protein>
    <submittedName>
        <fullName evidence="1">Uncharacterized protein</fullName>
    </submittedName>
</protein>
<sequence length="109" mass="12006">MTEELTPEQIYDLARGQVDRLNRIVVALLVDASDQMRAQPDTWQHEEVTLAARDLAAEALAVEGIAPEDVVFATARASSIAIGALCKQLGIDPTSFLKGFEENFFRMNL</sequence>
<dbReference type="RefSeq" id="WP_310020747.1">
    <property type="nucleotide sequence ID" value="NZ_JAVDUM010000009.1"/>
</dbReference>
<organism evidence="1 2">
    <name type="scientific">Microbacterium resistens</name>
    <dbReference type="NCBI Taxonomy" id="156977"/>
    <lineage>
        <taxon>Bacteria</taxon>
        <taxon>Bacillati</taxon>
        <taxon>Actinomycetota</taxon>
        <taxon>Actinomycetes</taxon>
        <taxon>Micrococcales</taxon>
        <taxon>Microbacteriaceae</taxon>
        <taxon>Microbacterium</taxon>
    </lineage>
</organism>
<accession>A0ABU1SFG6</accession>
<evidence type="ECO:0000313" key="1">
    <source>
        <dbReference type="EMBL" id="MDR6867698.1"/>
    </source>
</evidence>
<evidence type="ECO:0000313" key="2">
    <source>
        <dbReference type="Proteomes" id="UP001259347"/>
    </source>
</evidence>
<keyword evidence="2" id="KW-1185">Reference proteome</keyword>
<name>A0ABU1SFG6_9MICO</name>
<dbReference type="EMBL" id="JAVDUM010000009">
    <property type="protein sequence ID" value="MDR6867698.1"/>
    <property type="molecule type" value="Genomic_DNA"/>
</dbReference>
<reference evidence="1 2" key="1">
    <citation type="submission" date="2023-07" db="EMBL/GenBank/DDBJ databases">
        <title>Sorghum-associated microbial communities from plants grown in Nebraska, USA.</title>
        <authorList>
            <person name="Schachtman D."/>
        </authorList>
    </citation>
    <scope>NUCLEOTIDE SEQUENCE [LARGE SCALE GENOMIC DNA]</scope>
    <source>
        <strain evidence="1 2">2980</strain>
    </source>
</reference>
<dbReference type="Proteomes" id="UP001259347">
    <property type="component" value="Unassembled WGS sequence"/>
</dbReference>
<comment type="caution">
    <text evidence="1">The sequence shown here is derived from an EMBL/GenBank/DDBJ whole genome shotgun (WGS) entry which is preliminary data.</text>
</comment>